<evidence type="ECO:0000313" key="6">
    <source>
        <dbReference type="Proteomes" id="UP000233551"/>
    </source>
</evidence>
<dbReference type="InterPro" id="IPR036312">
    <property type="entry name" value="Bifun_inhib/LTP/seed_sf"/>
</dbReference>
<protein>
    <recommendedName>
        <fullName evidence="2">Bifunctional inhibitor/plant lipid transfer protein/seed storage helical domain-containing protein</fullName>
    </recommendedName>
</protein>
<reference evidence="4 6" key="3">
    <citation type="submission" date="2017-11" db="EMBL/GenBank/DDBJ databases">
        <title>De-novo sequencing of pomegranate (Punica granatum L.) genome.</title>
        <authorList>
            <person name="Akparov Z."/>
            <person name="Amiraslanov A."/>
            <person name="Hajiyeva S."/>
            <person name="Abbasov M."/>
            <person name="Kaur K."/>
            <person name="Hamwieh A."/>
            <person name="Solovyev V."/>
            <person name="Salamov A."/>
            <person name="Braich B."/>
            <person name="Kosarev P."/>
            <person name="Mahmoud A."/>
            <person name="Hajiyev E."/>
            <person name="Babayeva S."/>
            <person name="Izzatullayeva V."/>
            <person name="Mammadov A."/>
            <person name="Mammadov A."/>
            <person name="Sharifova S."/>
            <person name="Ojaghi J."/>
            <person name="Eynullazada K."/>
            <person name="Bayramov B."/>
            <person name="Abdulazimova A."/>
            <person name="Shahmuradov I."/>
        </authorList>
    </citation>
    <scope>NUCLEOTIDE SEQUENCE [LARGE SCALE GENOMIC DNA]</scope>
    <source>
        <strain evidence="4">AG2017</strain>
        <strain evidence="6">cv. AG2017</strain>
        <tissue evidence="4">Leaf</tissue>
    </source>
</reference>
<comment type="caution">
    <text evidence="3">The sequence shown here is derived from an EMBL/GenBank/DDBJ whole genome shotgun (WGS) entry which is preliminary data.</text>
</comment>
<evidence type="ECO:0000313" key="5">
    <source>
        <dbReference type="Proteomes" id="UP000197138"/>
    </source>
</evidence>
<dbReference type="SUPFAM" id="SSF47699">
    <property type="entry name" value="Bifunctional inhibitor/lipid-transfer protein/seed storage 2S albumin"/>
    <property type="match status" value="1"/>
</dbReference>
<evidence type="ECO:0000313" key="3">
    <source>
        <dbReference type="EMBL" id="OWM90541.1"/>
    </source>
</evidence>
<sequence length="137" mass="14242">MEGTLKIGFVLKAALLLVFLGLAMRTEAQTTNCTAVNVGIGACVDVLNVGVNIGINSPPSQACCEGLRNITQVAVSLGNTTTCNCIRTIPALRPIIQLGPLGVQLFVRIADLVQIQCRGILGLNANATVDVPLQCLG</sequence>
<feature type="chain" id="PRO_5014072119" description="Bifunctional inhibitor/plant lipid transfer protein/seed storage helical domain-containing protein" evidence="1">
    <location>
        <begin position="29"/>
        <end position="137"/>
    </location>
</feature>
<dbReference type="InterPro" id="IPR016140">
    <property type="entry name" value="Bifunc_inhib/LTP/seed_store"/>
</dbReference>
<evidence type="ECO:0000313" key="4">
    <source>
        <dbReference type="EMBL" id="PKI65367.1"/>
    </source>
</evidence>
<keyword evidence="6" id="KW-1185">Reference proteome</keyword>
<evidence type="ECO:0000259" key="2">
    <source>
        <dbReference type="Pfam" id="PF00234"/>
    </source>
</evidence>
<dbReference type="EMBL" id="MTKT01000548">
    <property type="protein sequence ID" value="OWM90541.1"/>
    <property type="molecule type" value="Genomic_DNA"/>
</dbReference>
<dbReference type="Pfam" id="PF00234">
    <property type="entry name" value="Tryp_alpha_amyl"/>
    <property type="match status" value="1"/>
</dbReference>
<reference evidence="3" key="2">
    <citation type="submission" date="2017-06" db="EMBL/GenBank/DDBJ databases">
        <title>The pomegranate genome and the genomics of punicalagin biosynthesis.</title>
        <authorList>
            <person name="Xu C."/>
        </authorList>
    </citation>
    <scope>NUCLEOTIDE SEQUENCE [LARGE SCALE GENOMIC DNA]</scope>
    <source>
        <tissue evidence="3">Fresh leaf</tissue>
    </source>
</reference>
<organism evidence="3 5">
    <name type="scientific">Punica granatum</name>
    <name type="common">Pomegranate</name>
    <dbReference type="NCBI Taxonomy" id="22663"/>
    <lineage>
        <taxon>Eukaryota</taxon>
        <taxon>Viridiplantae</taxon>
        <taxon>Streptophyta</taxon>
        <taxon>Embryophyta</taxon>
        <taxon>Tracheophyta</taxon>
        <taxon>Spermatophyta</taxon>
        <taxon>Magnoliopsida</taxon>
        <taxon>eudicotyledons</taxon>
        <taxon>Gunneridae</taxon>
        <taxon>Pentapetalae</taxon>
        <taxon>rosids</taxon>
        <taxon>malvids</taxon>
        <taxon>Myrtales</taxon>
        <taxon>Lythraceae</taxon>
        <taxon>Punica</taxon>
    </lineage>
</organism>
<keyword evidence="1" id="KW-0732">Signal</keyword>
<dbReference type="Proteomes" id="UP000233551">
    <property type="component" value="Unassembled WGS sequence"/>
</dbReference>
<gene>
    <name evidence="3" type="ORF">CDL15_Pgr014844</name>
    <name evidence="4" type="ORF">CRG98_014249</name>
</gene>
<name>A0A218Y172_PUNGR</name>
<dbReference type="AlphaFoldDB" id="A0A218Y172"/>
<reference evidence="5" key="1">
    <citation type="journal article" date="2017" name="Plant J.">
        <title>The pomegranate (Punica granatum L.) genome and the genomics of punicalagin biosynthesis.</title>
        <authorList>
            <person name="Qin G."/>
            <person name="Xu C."/>
            <person name="Ming R."/>
            <person name="Tang H."/>
            <person name="Guyot R."/>
            <person name="Kramer E.M."/>
            <person name="Hu Y."/>
            <person name="Yi X."/>
            <person name="Qi Y."/>
            <person name="Xu X."/>
            <person name="Gao Z."/>
            <person name="Pan H."/>
            <person name="Jian J."/>
            <person name="Tian Y."/>
            <person name="Yue Z."/>
            <person name="Xu Y."/>
        </authorList>
    </citation>
    <scope>NUCLEOTIDE SEQUENCE [LARGE SCALE GENOMIC DNA]</scope>
    <source>
        <strain evidence="5">cv. Dabenzi</strain>
    </source>
</reference>
<feature type="signal peptide" evidence="1">
    <location>
        <begin position="1"/>
        <end position="28"/>
    </location>
</feature>
<feature type="domain" description="Bifunctional inhibitor/plant lipid transfer protein/seed storage helical" evidence="2">
    <location>
        <begin position="33"/>
        <end position="103"/>
    </location>
</feature>
<dbReference type="Proteomes" id="UP000197138">
    <property type="component" value="Unassembled WGS sequence"/>
</dbReference>
<proteinExistence type="predicted"/>
<dbReference type="Gene3D" id="1.10.110.10">
    <property type="entry name" value="Plant lipid-transfer and hydrophobic proteins"/>
    <property type="match status" value="1"/>
</dbReference>
<dbReference type="EMBL" id="PGOL01000756">
    <property type="protein sequence ID" value="PKI65367.1"/>
    <property type="molecule type" value="Genomic_DNA"/>
</dbReference>
<evidence type="ECO:0000256" key="1">
    <source>
        <dbReference type="SAM" id="SignalP"/>
    </source>
</evidence>
<accession>A0A218Y172</accession>